<feature type="domain" description="Leucine-binding protein" evidence="3">
    <location>
        <begin position="48"/>
        <end position="394"/>
    </location>
</feature>
<dbReference type="OrthoDB" id="26870at2"/>
<evidence type="ECO:0000256" key="2">
    <source>
        <dbReference type="ARBA" id="ARBA00022729"/>
    </source>
</evidence>
<dbReference type="PANTHER" id="PTHR47235:SF1">
    <property type="entry name" value="BLR6548 PROTEIN"/>
    <property type="match status" value="1"/>
</dbReference>
<dbReference type="AlphaFoldDB" id="A0A7M3T542"/>
<dbReference type="RefSeq" id="WP_159541868.1">
    <property type="nucleotide sequence ID" value="NZ_CP047156.1"/>
</dbReference>
<gene>
    <name evidence="4" type="ORF">EK0264_00400</name>
</gene>
<dbReference type="PANTHER" id="PTHR47235">
    <property type="entry name" value="BLR6548 PROTEIN"/>
    <property type="match status" value="1"/>
</dbReference>
<evidence type="ECO:0000313" key="5">
    <source>
        <dbReference type="Proteomes" id="UP000463857"/>
    </source>
</evidence>
<protein>
    <submittedName>
        <fullName evidence="4">ABC transporter substrate-binding protein</fullName>
    </submittedName>
</protein>
<dbReference type="Gene3D" id="3.40.50.2300">
    <property type="match status" value="2"/>
</dbReference>
<dbReference type="InterPro" id="IPR028081">
    <property type="entry name" value="Leu-bd"/>
</dbReference>
<name>A0A7M3T542_9ACTN</name>
<evidence type="ECO:0000259" key="3">
    <source>
        <dbReference type="Pfam" id="PF13458"/>
    </source>
</evidence>
<dbReference type="EMBL" id="CP047156">
    <property type="protein sequence ID" value="QHB98908.1"/>
    <property type="molecule type" value="Genomic_DNA"/>
</dbReference>
<keyword evidence="5" id="KW-1185">Reference proteome</keyword>
<dbReference type="KEGG" id="eke:EK0264_00400"/>
<keyword evidence="2" id="KW-0732">Signal</keyword>
<comment type="similarity">
    <text evidence="1">Belongs to the leucine-binding protein family.</text>
</comment>
<organism evidence="4 5">
    <name type="scientific">Epidermidibacterium keratini</name>
    <dbReference type="NCBI Taxonomy" id="1891644"/>
    <lineage>
        <taxon>Bacteria</taxon>
        <taxon>Bacillati</taxon>
        <taxon>Actinomycetota</taxon>
        <taxon>Actinomycetes</taxon>
        <taxon>Sporichthyales</taxon>
        <taxon>Sporichthyaceae</taxon>
        <taxon>Epidermidibacterium</taxon>
    </lineage>
</organism>
<evidence type="ECO:0000256" key="1">
    <source>
        <dbReference type="ARBA" id="ARBA00010062"/>
    </source>
</evidence>
<accession>A0A7M3T542</accession>
<dbReference type="PROSITE" id="PS51257">
    <property type="entry name" value="PROKAR_LIPOPROTEIN"/>
    <property type="match status" value="1"/>
</dbReference>
<dbReference type="SUPFAM" id="SSF53822">
    <property type="entry name" value="Periplasmic binding protein-like I"/>
    <property type="match status" value="1"/>
</dbReference>
<sequence length="421" mass="44277">MRISTRVFAGSAVVAIALTGCSTKASNGNGGGSGSGDIKTDVGVTDSQITLGVMTDLSGVFKPSGVAYTAGNQLWADDVNSRGGICGRDITLDVQDHGYKPDNAVSLYPTMAEKDLAILQMVGSPILAALKQRITTDNMLTIPASWASENLDSEAVLMIGQTYDVEMINGLDFLQQEGMIKNGDTIGHIYVDSEYGLNAYKGTQYYAEQNDMTVIGAPVASTDTDMTAIMTKMKSEGVTAIAVTTASQATGSVVLQNVAQGLNVPVIGSSPTFSIQLLQNQSTVEAMANLHVVANNDAFGTGTNNETVNEIEKKYAAAYDDPADRAITGGYVFGMAMEAVLNQACDDGDLTRAGVLAARKKLDDIDTKGITGNLDFSDPGAPSSREGFIFAVDANAPVGMVVARELYASDDAKKYKTPYQK</sequence>
<dbReference type="Proteomes" id="UP000463857">
    <property type="component" value="Chromosome"/>
</dbReference>
<reference evidence="4 5" key="1">
    <citation type="journal article" date="2018" name="Int. J. Syst. Evol. Microbiol.">
        <title>Epidermidibacterium keratini gen. nov., sp. nov., a member of the family Sporichthyaceae, isolated from keratin epidermis.</title>
        <authorList>
            <person name="Lee D.G."/>
            <person name="Trujillo M.E."/>
            <person name="Kang S."/>
            <person name="Nam J.J."/>
            <person name="Kim Y.J."/>
        </authorList>
    </citation>
    <scope>NUCLEOTIDE SEQUENCE [LARGE SCALE GENOMIC DNA]</scope>
    <source>
        <strain evidence="4 5">EPI-7</strain>
    </source>
</reference>
<proteinExistence type="inferred from homology"/>
<evidence type="ECO:0000313" key="4">
    <source>
        <dbReference type="EMBL" id="QHB98908.1"/>
    </source>
</evidence>
<dbReference type="Pfam" id="PF13458">
    <property type="entry name" value="Peripla_BP_6"/>
    <property type="match status" value="1"/>
</dbReference>
<dbReference type="InParanoid" id="A0A7M3T542"/>
<dbReference type="InterPro" id="IPR028082">
    <property type="entry name" value="Peripla_BP_I"/>
</dbReference>